<dbReference type="EMBL" id="JAQQFM010000003">
    <property type="protein sequence ID" value="MFL9924053.1"/>
    <property type="molecule type" value="Genomic_DNA"/>
</dbReference>
<evidence type="ECO:0000259" key="3">
    <source>
        <dbReference type="Pfam" id="PF07883"/>
    </source>
</evidence>
<comment type="caution">
    <text evidence="4">The sequence shown here is derived from an EMBL/GenBank/DDBJ whole genome shotgun (WGS) entry which is preliminary data.</text>
</comment>
<dbReference type="InterPro" id="IPR013096">
    <property type="entry name" value="Cupin_2"/>
</dbReference>
<protein>
    <submittedName>
        <fullName evidence="4">Cupin domain-containing protein</fullName>
    </submittedName>
</protein>
<accession>A0ABW9A5S2</accession>
<gene>
    <name evidence="4" type="ORF">PQR62_07250</name>
</gene>
<dbReference type="PANTHER" id="PTHR41517:SF1">
    <property type="entry name" value="CUPIN"/>
    <property type="match status" value="1"/>
</dbReference>
<dbReference type="InterPro" id="IPR011051">
    <property type="entry name" value="RmlC_Cupin_sf"/>
</dbReference>
<dbReference type="InterPro" id="IPR047183">
    <property type="entry name" value="GDO-like"/>
</dbReference>
<reference evidence="4 5" key="1">
    <citation type="journal article" date="2024" name="Chem. Sci.">
        <title>Discovery of megapolipeptins by genome mining of a Burkholderiales bacteria collection.</title>
        <authorList>
            <person name="Paulo B.S."/>
            <person name="Recchia M.J.J."/>
            <person name="Lee S."/>
            <person name="Fergusson C.H."/>
            <person name="Romanowski S.B."/>
            <person name="Hernandez A."/>
            <person name="Krull N."/>
            <person name="Liu D.Y."/>
            <person name="Cavanagh H."/>
            <person name="Bos A."/>
            <person name="Gray C.A."/>
            <person name="Murphy B.T."/>
            <person name="Linington R.G."/>
            <person name="Eustaquio A.S."/>
        </authorList>
    </citation>
    <scope>NUCLEOTIDE SEQUENCE [LARGE SCALE GENOMIC DNA]</scope>
    <source>
        <strain evidence="4 5">RL21-008-BIB-A</strain>
    </source>
</reference>
<organism evidence="4 5">
    <name type="scientific">Herbaspirillum lusitanum</name>
    <dbReference type="NCBI Taxonomy" id="213312"/>
    <lineage>
        <taxon>Bacteria</taxon>
        <taxon>Pseudomonadati</taxon>
        <taxon>Pseudomonadota</taxon>
        <taxon>Betaproteobacteria</taxon>
        <taxon>Burkholderiales</taxon>
        <taxon>Oxalobacteraceae</taxon>
        <taxon>Herbaspirillum</taxon>
    </lineage>
</organism>
<sequence length="328" mass="34719">MSQSAAALQPPLNMADMPVQLPSAPADAAQARARYFNSGNAFNVTLPPVPAHIFRDEAELALARRQSADEVSGYVLCDRSAELGCAFPATTPLMLARYAHIAAGGSLSAKLVVTGSIWYVIAGSGTAQCAGMEQTENFSWMQGDIFLLPGGADINLLGGAAGATLWMVANDPQLAHDGLQPGAGFTAPVHYPATEIALQLERVFAATQDEKTSGLALIFSSEKMEASHNILPTLTLSFNTLPPGEVQRAHSHNSAAITLIVQGEGCHSMVAGAQCDWSPWATMITPPTALHSHHNEGKSRALFLIVQDGGLYYHARTMGFRFAPEVPV</sequence>
<name>A0ABW9A5S2_9BURK</name>
<dbReference type="Proteomes" id="UP001629246">
    <property type="component" value="Unassembled WGS sequence"/>
</dbReference>
<keyword evidence="2" id="KW-0560">Oxidoreductase</keyword>
<dbReference type="InterPro" id="IPR014710">
    <property type="entry name" value="RmlC-like_jellyroll"/>
</dbReference>
<feature type="domain" description="Cupin type-2" evidence="3">
    <location>
        <begin position="240"/>
        <end position="306"/>
    </location>
</feature>
<keyword evidence="1" id="KW-0223">Dioxygenase</keyword>
<evidence type="ECO:0000256" key="2">
    <source>
        <dbReference type="ARBA" id="ARBA00023002"/>
    </source>
</evidence>
<dbReference type="Gene3D" id="2.60.120.10">
    <property type="entry name" value="Jelly Rolls"/>
    <property type="match status" value="2"/>
</dbReference>
<keyword evidence="5" id="KW-1185">Reference proteome</keyword>
<evidence type="ECO:0000313" key="5">
    <source>
        <dbReference type="Proteomes" id="UP001629246"/>
    </source>
</evidence>
<evidence type="ECO:0000256" key="1">
    <source>
        <dbReference type="ARBA" id="ARBA00022964"/>
    </source>
</evidence>
<dbReference type="RefSeq" id="WP_408156297.1">
    <property type="nucleotide sequence ID" value="NZ_JAQQFM010000003.1"/>
</dbReference>
<dbReference type="SUPFAM" id="SSF51182">
    <property type="entry name" value="RmlC-like cupins"/>
    <property type="match status" value="1"/>
</dbReference>
<evidence type="ECO:0000313" key="4">
    <source>
        <dbReference type="EMBL" id="MFL9924053.1"/>
    </source>
</evidence>
<dbReference type="PANTHER" id="PTHR41517">
    <property type="entry name" value="1,2-DIOXYGENASE PROTEIN-RELATED"/>
    <property type="match status" value="1"/>
</dbReference>
<dbReference type="Pfam" id="PF07883">
    <property type="entry name" value="Cupin_2"/>
    <property type="match status" value="1"/>
</dbReference>
<proteinExistence type="predicted"/>